<dbReference type="RefSeq" id="WP_106263113.1">
    <property type="nucleotide sequence ID" value="NZ_PVTQ01000003.1"/>
</dbReference>
<sequence length="324" mass="36389">MTFEYTPLPVPSDRRGNPRRIGVEIEFGGLPEDKAARILARTYGGQAQLEKDPIWVVEGSSLGDFEVYLDIFLRNAEKSALRDLGLKVGREVIPVEVVTEPLSFDQMKQLDRGIHALRDAGAKGSGDGVLYGFGIHLNVQSEGSDVHSILRPLMAFAMIEDWMRKAMPIDGSRQIIPFTEAYPTRLVSDLIDLGEAPSADQLVETYLAHCPDRNRGLDMLPLLMEAYPDKVTAILGASKANEINARPTFHFRLPDCLIDDPEWSLAKEWHRWWLVEKIACDPELMARLRTEWKENHGKITLLRSTWADRCGEILDEAGLVPETA</sequence>
<evidence type="ECO:0000313" key="1">
    <source>
        <dbReference type="EMBL" id="PRY91438.1"/>
    </source>
</evidence>
<evidence type="ECO:0000313" key="2">
    <source>
        <dbReference type="Proteomes" id="UP000238392"/>
    </source>
</evidence>
<gene>
    <name evidence="1" type="ORF">CLV74_10321</name>
</gene>
<keyword evidence="2" id="KW-1185">Reference proteome</keyword>
<proteinExistence type="predicted"/>
<name>A0A2T0WXL6_9RHOB</name>
<organism evidence="1 2">
    <name type="scientific">Donghicola tyrosinivorans</name>
    <dbReference type="NCBI Taxonomy" id="1652492"/>
    <lineage>
        <taxon>Bacteria</taxon>
        <taxon>Pseudomonadati</taxon>
        <taxon>Pseudomonadota</taxon>
        <taxon>Alphaproteobacteria</taxon>
        <taxon>Rhodobacterales</taxon>
        <taxon>Roseobacteraceae</taxon>
        <taxon>Donghicola</taxon>
    </lineage>
</organism>
<protein>
    <submittedName>
        <fullName evidence="1">Putative amidoligase enzyme</fullName>
    </submittedName>
</protein>
<dbReference type="Proteomes" id="UP000238392">
    <property type="component" value="Unassembled WGS sequence"/>
</dbReference>
<dbReference type="OrthoDB" id="5597599at2"/>
<dbReference type="Pfam" id="PF12224">
    <property type="entry name" value="Amidoligase_2"/>
    <property type="match status" value="1"/>
</dbReference>
<dbReference type="AlphaFoldDB" id="A0A2T0WXL6"/>
<reference evidence="1 2" key="1">
    <citation type="submission" date="2018-03" db="EMBL/GenBank/DDBJ databases">
        <title>Genomic Encyclopedia of Archaeal and Bacterial Type Strains, Phase II (KMG-II): from individual species to whole genera.</title>
        <authorList>
            <person name="Goeker M."/>
        </authorList>
    </citation>
    <scope>NUCLEOTIDE SEQUENCE [LARGE SCALE GENOMIC DNA]</scope>
    <source>
        <strain evidence="1 2">DSM 100212</strain>
    </source>
</reference>
<dbReference type="EMBL" id="PVTQ01000003">
    <property type="protein sequence ID" value="PRY91438.1"/>
    <property type="molecule type" value="Genomic_DNA"/>
</dbReference>
<comment type="caution">
    <text evidence="1">The sequence shown here is derived from an EMBL/GenBank/DDBJ whole genome shotgun (WGS) entry which is preliminary data.</text>
</comment>
<dbReference type="GO" id="GO:0016874">
    <property type="term" value="F:ligase activity"/>
    <property type="evidence" value="ECO:0007669"/>
    <property type="project" value="UniProtKB-KW"/>
</dbReference>
<keyword evidence="1" id="KW-0436">Ligase</keyword>
<accession>A0A2T0WXL6</accession>
<dbReference type="InterPro" id="IPR022025">
    <property type="entry name" value="Amidoligase_2"/>
</dbReference>